<gene>
    <name evidence="2" type="primary">dagK_32</name>
    <name evidence="2" type="ORF">SDC9_161849</name>
</gene>
<reference evidence="2" key="1">
    <citation type="submission" date="2019-08" db="EMBL/GenBank/DDBJ databases">
        <authorList>
            <person name="Kucharzyk K."/>
            <person name="Murdoch R.W."/>
            <person name="Higgins S."/>
            <person name="Loffler F."/>
        </authorList>
    </citation>
    <scope>NUCLEOTIDE SEQUENCE</scope>
</reference>
<organism evidence="2">
    <name type="scientific">bioreactor metagenome</name>
    <dbReference type="NCBI Taxonomy" id="1076179"/>
    <lineage>
        <taxon>unclassified sequences</taxon>
        <taxon>metagenomes</taxon>
        <taxon>ecological metagenomes</taxon>
    </lineage>
</organism>
<protein>
    <submittedName>
        <fullName evidence="2">Diacylglycerol kinase</fullName>
        <ecNumber evidence="2">2.7.1.107</ecNumber>
    </submittedName>
</protein>
<evidence type="ECO:0000313" key="2">
    <source>
        <dbReference type="EMBL" id="MPN14522.1"/>
    </source>
</evidence>
<dbReference type="Gene3D" id="2.60.200.40">
    <property type="match status" value="1"/>
</dbReference>
<dbReference type="SUPFAM" id="SSF111331">
    <property type="entry name" value="NAD kinase/diacylglycerol kinase-like"/>
    <property type="match status" value="1"/>
</dbReference>
<comment type="caution">
    <text evidence="2">The sequence shown here is derived from an EMBL/GenBank/DDBJ whole genome shotgun (WGS) entry which is preliminary data.</text>
</comment>
<keyword evidence="2" id="KW-0418">Kinase</keyword>
<feature type="domain" description="YegS/DAGK C-terminal" evidence="1">
    <location>
        <begin position="31"/>
        <end position="180"/>
    </location>
</feature>
<dbReference type="EC" id="2.7.1.107" evidence="2"/>
<accession>A0A645FLT3</accession>
<dbReference type="Pfam" id="PF19279">
    <property type="entry name" value="YegS_C"/>
    <property type="match status" value="1"/>
</dbReference>
<evidence type="ECO:0000259" key="1">
    <source>
        <dbReference type="Pfam" id="PF19279"/>
    </source>
</evidence>
<sequence length="185" mass="20357">MGDAALVDLDIGKVNDRYFVSNVAAGAIPEAVEEVSVEQKTKYGPLAYFMEAGKALTSQTMHQFRFTVDGETFTQESPLVLIALTNSIASFENFMPQAKVDDGKMRMVVFKEFNLLDSLRLLPQLIMGEIRNSDTVIYMSFEQATITLEDGDSLITNVDGDEGPAFPLEIEILPSFIKVYGPAAT</sequence>
<dbReference type="InterPro" id="IPR045540">
    <property type="entry name" value="YegS/DAGK_C"/>
</dbReference>
<dbReference type="EMBL" id="VSSQ01061159">
    <property type="protein sequence ID" value="MPN14522.1"/>
    <property type="molecule type" value="Genomic_DNA"/>
</dbReference>
<dbReference type="AlphaFoldDB" id="A0A645FLT3"/>
<dbReference type="GO" id="GO:0004143">
    <property type="term" value="F:ATP-dependent diacylglycerol kinase activity"/>
    <property type="evidence" value="ECO:0007669"/>
    <property type="project" value="UniProtKB-EC"/>
</dbReference>
<dbReference type="InterPro" id="IPR016064">
    <property type="entry name" value="NAD/diacylglycerol_kinase_sf"/>
</dbReference>
<keyword evidence="2" id="KW-0808">Transferase</keyword>
<proteinExistence type="predicted"/>
<name>A0A645FLT3_9ZZZZ</name>